<protein>
    <submittedName>
        <fullName evidence="3">Class I SAM-dependent methyltransferase</fullName>
    </submittedName>
</protein>
<dbReference type="AlphaFoldDB" id="A0A9D2NCQ8"/>
<dbReference type="PANTHER" id="PTHR44068:SF11">
    <property type="entry name" value="GERANYL DIPHOSPHATE 2-C-METHYLTRANSFERASE"/>
    <property type="match status" value="1"/>
</dbReference>
<comment type="caution">
    <text evidence="3">The sequence shown here is derived from an EMBL/GenBank/DDBJ whole genome shotgun (WGS) entry which is preliminary data.</text>
</comment>
<evidence type="ECO:0000256" key="1">
    <source>
        <dbReference type="ARBA" id="ARBA00022679"/>
    </source>
</evidence>
<dbReference type="GO" id="GO:0032259">
    <property type="term" value="P:methylation"/>
    <property type="evidence" value="ECO:0007669"/>
    <property type="project" value="UniProtKB-KW"/>
</dbReference>
<evidence type="ECO:0000313" key="3">
    <source>
        <dbReference type="EMBL" id="HJC22373.1"/>
    </source>
</evidence>
<dbReference type="Gene3D" id="3.40.50.150">
    <property type="entry name" value="Vaccinia Virus protein VP39"/>
    <property type="match status" value="1"/>
</dbReference>
<dbReference type="InterPro" id="IPR029063">
    <property type="entry name" value="SAM-dependent_MTases_sf"/>
</dbReference>
<name>A0A9D2NCQ8_9FIRM</name>
<dbReference type="InterPro" id="IPR013216">
    <property type="entry name" value="Methyltransf_11"/>
</dbReference>
<dbReference type="EMBL" id="DWWS01000008">
    <property type="protein sequence ID" value="HJC22373.1"/>
    <property type="molecule type" value="Genomic_DNA"/>
</dbReference>
<dbReference type="PANTHER" id="PTHR44068">
    <property type="entry name" value="ZGC:194242"/>
    <property type="match status" value="1"/>
</dbReference>
<keyword evidence="1" id="KW-0808">Transferase</keyword>
<evidence type="ECO:0000313" key="4">
    <source>
        <dbReference type="Proteomes" id="UP000823891"/>
    </source>
</evidence>
<feature type="domain" description="Methyltransferase type 11" evidence="2">
    <location>
        <begin position="50"/>
        <end position="149"/>
    </location>
</feature>
<dbReference type="Pfam" id="PF08241">
    <property type="entry name" value="Methyltransf_11"/>
    <property type="match status" value="1"/>
</dbReference>
<gene>
    <name evidence="3" type="ORF">H9761_01550</name>
</gene>
<reference evidence="3" key="2">
    <citation type="submission" date="2021-04" db="EMBL/GenBank/DDBJ databases">
        <authorList>
            <person name="Gilroy R."/>
        </authorList>
    </citation>
    <scope>NUCLEOTIDE SEQUENCE</scope>
    <source>
        <strain evidence="3">USAMLcec2-132</strain>
    </source>
</reference>
<organism evidence="3 4">
    <name type="scientific">Candidatus Eisenbergiella merdavium</name>
    <dbReference type="NCBI Taxonomy" id="2838551"/>
    <lineage>
        <taxon>Bacteria</taxon>
        <taxon>Bacillati</taxon>
        <taxon>Bacillota</taxon>
        <taxon>Clostridia</taxon>
        <taxon>Lachnospirales</taxon>
        <taxon>Lachnospiraceae</taxon>
        <taxon>Eisenbergiella</taxon>
    </lineage>
</organism>
<dbReference type="SUPFAM" id="SSF53335">
    <property type="entry name" value="S-adenosyl-L-methionine-dependent methyltransferases"/>
    <property type="match status" value="1"/>
</dbReference>
<dbReference type="GO" id="GO:0008757">
    <property type="term" value="F:S-adenosylmethionine-dependent methyltransferase activity"/>
    <property type="evidence" value="ECO:0007669"/>
    <property type="project" value="InterPro"/>
</dbReference>
<keyword evidence="3" id="KW-0489">Methyltransferase</keyword>
<accession>A0A9D2NCQ8</accession>
<reference evidence="3" key="1">
    <citation type="journal article" date="2021" name="PeerJ">
        <title>Extensive microbial diversity within the chicken gut microbiome revealed by metagenomics and culture.</title>
        <authorList>
            <person name="Gilroy R."/>
            <person name="Ravi A."/>
            <person name="Getino M."/>
            <person name="Pursley I."/>
            <person name="Horton D.L."/>
            <person name="Alikhan N.F."/>
            <person name="Baker D."/>
            <person name="Gharbi K."/>
            <person name="Hall N."/>
            <person name="Watson M."/>
            <person name="Adriaenssens E.M."/>
            <person name="Foster-Nyarko E."/>
            <person name="Jarju S."/>
            <person name="Secka A."/>
            <person name="Antonio M."/>
            <person name="Oren A."/>
            <person name="Chaudhuri R.R."/>
            <person name="La Ragione R."/>
            <person name="Hildebrand F."/>
            <person name="Pallen M.J."/>
        </authorList>
    </citation>
    <scope>NUCLEOTIDE SEQUENCE</scope>
    <source>
        <strain evidence="3">USAMLcec2-132</strain>
    </source>
</reference>
<proteinExistence type="predicted"/>
<dbReference type="InterPro" id="IPR050447">
    <property type="entry name" value="Erg6_SMT_methyltransf"/>
</dbReference>
<evidence type="ECO:0000259" key="2">
    <source>
        <dbReference type="Pfam" id="PF08241"/>
    </source>
</evidence>
<dbReference type="CDD" id="cd02440">
    <property type="entry name" value="AdoMet_MTases"/>
    <property type="match status" value="1"/>
</dbReference>
<sequence>MGLLKKYFNNTRKPEGLGGRLMVAMMNWGHAPVARWGRSFLRLNADARILDLGCGGGANLAALLKLCPDGAAAGLDYSAVSVEKARAVNRRAIAESRCRVIRGDVRKLPFANDSFDQVTAFETVYFWPDPEDAFRQALRVLRPGGNFLICNESDGKDPKQEKWCGIIGGMTIYTGEQLSAMLRTAGFIRVRIHRKEKRNWLCVTARKPER</sequence>
<dbReference type="Proteomes" id="UP000823891">
    <property type="component" value="Unassembled WGS sequence"/>
</dbReference>